<evidence type="ECO:0000256" key="6">
    <source>
        <dbReference type="SAM" id="SignalP"/>
    </source>
</evidence>
<dbReference type="PANTHER" id="PTHR10083:SF374">
    <property type="entry name" value="BPTI_KUNITZ INHIBITOR DOMAIN-CONTAINING PROTEIN"/>
    <property type="match status" value="1"/>
</dbReference>
<dbReference type="Gene3D" id="4.10.410.10">
    <property type="entry name" value="Pancreatic trypsin inhibitor Kunitz domain"/>
    <property type="match status" value="2"/>
</dbReference>
<keyword evidence="2" id="KW-0964">Secreted</keyword>
<name>A0A8J4U3V5_CLAMG</name>
<dbReference type="InterPro" id="IPR036880">
    <property type="entry name" value="Kunitz_BPTI_sf"/>
</dbReference>
<feature type="signal peptide" evidence="6">
    <location>
        <begin position="1"/>
        <end position="20"/>
    </location>
</feature>
<protein>
    <submittedName>
        <fullName evidence="8">Tissue factor pathway inhibitor 2</fullName>
    </submittedName>
</protein>
<evidence type="ECO:0000256" key="5">
    <source>
        <dbReference type="ARBA" id="ARBA00023157"/>
    </source>
</evidence>
<dbReference type="OrthoDB" id="5950222at2759"/>
<comment type="caution">
    <text evidence="8">The sequence shown here is derived from an EMBL/GenBank/DDBJ whole genome shotgun (WGS) entry which is preliminary data.</text>
</comment>
<keyword evidence="3" id="KW-0646">Protease inhibitor</keyword>
<evidence type="ECO:0000256" key="2">
    <source>
        <dbReference type="ARBA" id="ARBA00022525"/>
    </source>
</evidence>
<evidence type="ECO:0000313" key="8">
    <source>
        <dbReference type="EMBL" id="KAF5899143.1"/>
    </source>
</evidence>
<evidence type="ECO:0000256" key="1">
    <source>
        <dbReference type="ARBA" id="ARBA00004613"/>
    </source>
</evidence>
<evidence type="ECO:0000256" key="4">
    <source>
        <dbReference type="ARBA" id="ARBA00022900"/>
    </source>
</evidence>
<keyword evidence="9" id="KW-1185">Reference proteome</keyword>
<dbReference type="InterPro" id="IPR020901">
    <property type="entry name" value="Prtase_inh_Kunz-CS"/>
</dbReference>
<dbReference type="FunFam" id="4.10.410.10:FF:000011">
    <property type="entry name" value="Tissue factor pathway inhibitor"/>
    <property type="match status" value="1"/>
</dbReference>
<keyword evidence="5" id="KW-1015">Disulfide bond</keyword>
<dbReference type="PRINTS" id="PR00759">
    <property type="entry name" value="BASICPTASE"/>
</dbReference>
<proteinExistence type="predicted"/>
<dbReference type="InterPro" id="IPR002223">
    <property type="entry name" value="Kunitz_BPTI"/>
</dbReference>
<gene>
    <name evidence="8" type="primary">tfpi2</name>
    <name evidence="8" type="ORF">DAT39_011139</name>
</gene>
<dbReference type="SMART" id="SM00131">
    <property type="entry name" value="KU"/>
    <property type="match status" value="2"/>
</dbReference>
<dbReference type="GO" id="GO:0004867">
    <property type="term" value="F:serine-type endopeptidase inhibitor activity"/>
    <property type="evidence" value="ECO:0007669"/>
    <property type="project" value="UniProtKB-KW"/>
</dbReference>
<dbReference type="EMBL" id="QNUK01000176">
    <property type="protein sequence ID" value="KAF5899143.1"/>
    <property type="molecule type" value="Genomic_DNA"/>
</dbReference>
<sequence>MEGHFLGCFSLIILIQSAFAYRPLPREVCLLPVDDGPCKADIPRFYYDTLTQQCTEFSYGGCAGNDNNFKSSIECRKTCYSIPKIPRICRLPKEEGLCFGIAKRYFFNMTSMQCEEFFYGGCHGNNNNFENHALCMEYCSPPKFRVNKCAAG</sequence>
<comment type="subcellular location">
    <subcellularLocation>
        <location evidence="1">Secreted</location>
    </subcellularLocation>
</comment>
<feature type="domain" description="BPTI/Kunitz inhibitor" evidence="7">
    <location>
        <begin position="29"/>
        <end position="79"/>
    </location>
</feature>
<feature type="non-terminal residue" evidence="8">
    <location>
        <position position="1"/>
    </location>
</feature>
<organism evidence="8 9">
    <name type="scientific">Clarias magur</name>
    <name type="common">Asian catfish</name>
    <name type="synonym">Macropteronotus magur</name>
    <dbReference type="NCBI Taxonomy" id="1594786"/>
    <lineage>
        <taxon>Eukaryota</taxon>
        <taxon>Metazoa</taxon>
        <taxon>Chordata</taxon>
        <taxon>Craniata</taxon>
        <taxon>Vertebrata</taxon>
        <taxon>Euteleostomi</taxon>
        <taxon>Actinopterygii</taxon>
        <taxon>Neopterygii</taxon>
        <taxon>Teleostei</taxon>
        <taxon>Ostariophysi</taxon>
        <taxon>Siluriformes</taxon>
        <taxon>Clariidae</taxon>
        <taxon>Clarias</taxon>
    </lineage>
</organism>
<dbReference type="PROSITE" id="PS50279">
    <property type="entry name" value="BPTI_KUNITZ_2"/>
    <property type="match status" value="2"/>
</dbReference>
<dbReference type="SUPFAM" id="SSF57362">
    <property type="entry name" value="BPTI-like"/>
    <property type="match status" value="2"/>
</dbReference>
<evidence type="ECO:0000259" key="7">
    <source>
        <dbReference type="PROSITE" id="PS50279"/>
    </source>
</evidence>
<feature type="chain" id="PRO_5035319289" evidence="6">
    <location>
        <begin position="21"/>
        <end position="152"/>
    </location>
</feature>
<reference evidence="8" key="1">
    <citation type="submission" date="2020-07" db="EMBL/GenBank/DDBJ databases">
        <title>Clarias magur genome sequencing, assembly and annotation.</title>
        <authorList>
            <person name="Kushwaha B."/>
            <person name="Kumar R."/>
            <person name="Das P."/>
            <person name="Joshi C.G."/>
            <person name="Kumar D."/>
            <person name="Nagpure N.S."/>
            <person name="Pandey M."/>
            <person name="Agarwal S."/>
            <person name="Srivastava S."/>
            <person name="Singh M."/>
            <person name="Sahoo L."/>
            <person name="Jayasankar P."/>
            <person name="Meher P.K."/>
            <person name="Koringa P.G."/>
            <person name="Iquebal M.A."/>
            <person name="Das S.P."/>
            <person name="Bit A."/>
            <person name="Patnaik S."/>
            <person name="Patel N."/>
            <person name="Shah T.M."/>
            <person name="Hinsu A."/>
            <person name="Jena J.K."/>
        </authorList>
    </citation>
    <scope>NUCLEOTIDE SEQUENCE</scope>
    <source>
        <strain evidence="8">CIFAMagur01</strain>
        <tissue evidence="8">Testis</tissue>
    </source>
</reference>
<keyword evidence="4" id="KW-0722">Serine protease inhibitor</keyword>
<evidence type="ECO:0000256" key="3">
    <source>
        <dbReference type="ARBA" id="ARBA00022690"/>
    </source>
</evidence>
<dbReference type="PANTHER" id="PTHR10083">
    <property type="entry name" value="KUNITZ-TYPE PROTEASE INHIBITOR-RELATED"/>
    <property type="match status" value="1"/>
</dbReference>
<dbReference type="GO" id="GO:0005615">
    <property type="term" value="C:extracellular space"/>
    <property type="evidence" value="ECO:0007669"/>
    <property type="project" value="TreeGrafter"/>
</dbReference>
<dbReference type="PROSITE" id="PS00280">
    <property type="entry name" value="BPTI_KUNITZ_1"/>
    <property type="match status" value="2"/>
</dbReference>
<accession>A0A8J4U3V5</accession>
<dbReference type="FunFam" id="4.10.410.10:FF:000004">
    <property type="entry name" value="Tissue factor pathway inhibitor"/>
    <property type="match status" value="1"/>
</dbReference>
<dbReference type="Proteomes" id="UP000727407">
    <property type="component" value="Unassembled WGS sequence"/>
</dbReference>
<keyword evidence="6" id="KW-0732">Signal</keyword>
<evidence type="ECO:0000313" key="9">
    <source>
        <dbReference type="Proteomes" id="UP000727407"/>
    </source>
</evidence>
<dbReference type="InterPro" id="IPR050098">
    <property type="entry name" value="TFPI/VKTCI-like"/>
</dbReference>
<dbReference type="AlphaFoldDB" id="A0A8J4U3V5"/>
<dbReference type="Pfam" id="PF00014">
    <property type="entry name" value="Kunitz_BPTI"/>
    <property type="match status" value="2"/>
</dbReference>
<feature type="domain" description="BPTI/Kunitz inhibitor" evidence="7">
    <location>
        <begin position="89"/>
        <end position="139"/>
    </location>
</feature>